<evidence type="ECO:0000313" key="4">
    <source>
        <dbReference type="Proteomes" id="UP001049176"/>
    </source>
</evidence>
<feature type="domain" description="SLS1 C-terminal" evidence="2">
    <location>
        <begin position="415"/>
        <end position="632"/>
    </location>
</feature>
<evidence type="ECO:0000259" key="2">
    <source>
        <dbReference type="Pfam" id="PF20778"/>
    </source>
</evidence>
<proteinExistence type="predicted"/>
<evidence type="ECO:0000313" key="3">
    <source>
        <dbReference type="EMBL" id="KAG7097011.1"/>
    </source>
</evidence>
<accession>A0A9P7UYG4</accession>
<comment type="caution">
    <text evidence="3">The sequence shown here is derived from an EMBL/GenBank/DDBJ whole genome shotgun (WGS) entry which is preliminary data.</text>
</comment>
<keyword evidence="4" id="KW-1185">Reference proteome</keyword>
<sequence>MSLASILKRRTCPSCLSFRVHRLYSTQAAFRHAVSLSAGSSSSSTSFDIPTDPLQSVPKLKKTKRAPKPPSRNLLEDTKVEEYLAEIAASRHIVTLADLTRLRPDRHSDPITPQYEVEYNNLLDRVQQAFNKKQLIHFVDLLGISRPKQRTKSAFAVQVIEQGWGWPSLTVVQKRRRDWSEVETEFFPLNPPQSFLFLGKDGSDLLEFSTEYNVHVAFSSKPLGLKVEGLRGALDHVRSHVATLKEDIEEDFLTLPPNNTPNITLLQRVSRISSAFAENFGSNEIRISYKRSNPRSALVAKRLVTQASCLTSEDMQPSILTYVPPGVASSTATPMSLFPHSYALYPFLSTRTIPWLLDAKGAFRLRGVGEWIGVEATEDIDKTGGLVLGRGRLIDLEENVKDLRQLLKTLFKGDSAYTRESYASMGHILFPSPQPTILPPLKGSWPLGKGLNWISSHRARHIFTTSLPAALLETLPGNRSIIHRLVYQALPTVTPLQENRNPFPKVIKFEMTLSLPSASPPPPRTLSDESGVEPSETKGEEQEIPSFPRQCFLGSEAAIDLMLPDRPMDIRFSAAEFRAIQDVDWPRELGAYADAVTSFLNFSDSQAQQPDTPLTLQYGKNTFMLRSSSNVRQNQEIIDIPGSDPIRAKTESVLDLEANQKTTRCQLTCQDILSDDEWREFLRGCDYLSSFPRIKKAHDLLD</sequence>
<dbReference type="KEGG" id="more:E1B28_004405"/>
<organism evidence="3 4">
    <name type="scientific">Marasmius oreades</name>
    <name type="common">fairy-ring Marasmius</name>
    <dbReference type="NCBI Taxonomy" id="181124"/>
    <lineage>
        <taxon>Eukaryota</taxon>
        <taxon>Fungi</taxon>
        <taxon>Dikarya</taxon>
        <taxon>Basidiomycota</taxon>
        <taxon>Agaricomycotina</taxon>
        <taxon>Agaricomycetes</taxon>
        <taxon>Agaricomycetidae</taxon>
        <taxon>Agaricales</taxon>
        <taxon>Marasmiineae</taxon>
        <taxon>Marasmiaceae</taxon>
        <taxon>Marasmius</taxon>
    </lineage>
</organism>
<feature type="region of interest" description="Disordered" evidence="1">
    <location>
        <begin position="38"/>
        <end position="73"/>
    </location>
</feature>
<protein>
    <recommendedName>
        <fullName evidence="2">SLS1 C-terminal domain-containing protein</fullName>
    </recommendedName>
</protein>
<dbReference type="InterPro" id="IPR048401">
    <property type="entry name" value="SLS1_C"/>
</dbReference>
<dbReference type="OrthoDB" id="3362817at2759"/>
<name>A0A9P7UYG4_9AGAR</name>
<dbReference type="Proteomes" id="UP001049176">
    <property type="component" value="Chromosome 2"/>
</dbReference>
<evidence type="ECO:0000256" key="1">
    <source>
        <dbReference type="SAM" id="MobiDB-lite"/>
    </source>
</evidence>
<dbReference type="GeneID" id="66073481"/>
<reference evidence="3" key="1">
    <citation type="journal article" date="2021" name="Genome Biol. Evol.">
        <title>The assembled and annotated genome of the fairy-ring fungus Marasmius oreades.</title>
        <authorList>
            <person name="Hiltunen M."/>
            <person name="Ament-Velasquez S.L."/>
            <person name="Johannesson H."/>
        </authorList>
    </citation>
    <scope>NUCLEOTIDE SEQUENCE</scope>
    <source>
        <strain evidence="3">03SP1</strain>
    </source>
</reference>
<dbReference type="Pfam" id="PF20778">
    <property type="entry name" value="SLS1_C"/>
    <property type="match status" value="1"/>
</dbReference>
<dbReference type="AlphaFoldDB" id="A0A9P7UYG4"/>
<dbReference type="EMBL" id="CM032182">
    <property type="protein sequence ID" value="KAG7097011.1"/>
    <property type="molecule type" value="Genomic_DNA"/>
</dbReference>
<feature type="region of interest" description="Disordered" evidence="1">
    <location>
        <begin position="514"/>
        <end position="544"/>
    </location>
</feature>
<gene>
    <name evidence="3" type="ORF">E1B28_004405</name>
</gene>
<dbReference type="RefSeq" id="XP_043013481.1">
    <property type="nucleotide sequence ID" value="XM_043148879.1"/>
</dbReference>